<name>A0ABP4R8V8_9ACTN</name>
<evidence type="ECO:0000313" key="17">
    <source>
        <dbReference type="EMBL" id="GAA1641626.1"/>
    </source>
</evidence>
<dbReference type="InterPro" id="IPR012999">
    <property type="entry name" value="Pyr_OxRdtase_I_AS"/>
</dbReference>
<evidence type="ECO:0000256" key="11">
    <source>
        <dbReference type="ARBA" id="ARBA00023284"/>
    </source>
</evidence>
<dbReference type="PANTHER" id="PTHR22912">
    <property type="entry name" value="DISULFIDE OXIDOREDUCTASE"/>
    <property type="match status" value="1"/>
</dbReference>
<dbReference type="InterPro" id="IPR004099">
    <property type="entry name" value="Pyr_nucl-diS_OxRdtase_dimer"/>
</dbReference>
<evidence type="ECO:0000256" key="4">
    <source>
        <dbReference type="ARBA" id="ARBA00016961"/>
    </source>
</evidence>
<comment type="subcellular location">
    <subcellularLocation>
        <location evidence="1">Cytoplasm</location>
    </subcellularLocation>
</comment>
<proteinExistence type="inferred from homology"/>
<dbReference type="SUPFAM" id="SSF51905">
    <property type="entry name" value="FAD/NAD(P)-binding domain"/>
    <property type="match status" value="1"/>
</dbReference>
<keyword evidence="9 13" id="KW-0520">NAD</keyword>
<evidence type="ECO:0000256" key="6">
    <source>
        <dbReference type="ARBA" id="ARBA00022630"/>
    </source>
</evidence>
<dbReference type="Gene3D" id="3.50.50.60">
    <property type="entry name" value="FAD/NAD(P)-binding domain"/>
    <property type="match status" value="2"/>
</dbReference>
<evidence type="ECO:0000259" key="16">
    <source>
        <dbReference type="Pfam" id="PF07992"/>
    </source>
</evidence>
<evidence type="ECO:0000256" key="5">
    <source>
        <dbReference type="ARBA" id="ARBA00022490"/>
    </source>
</evidence>
<evidence type="ECO:0000256" key="9">
    <source>
        <dbReference type="ARBA" id="ARBA00023027"/>
    </source>
</evidence>
<comment type="cofactor">
    <cofactor evidence="13">
        <name>FAD</name>
        <dbReference type="ChEBI" id="CHEBI:57692"/>
    </cofactor>
    <text evidence="13">Binds 1 FAD per subunit.</text>
</comment>
<keyword evidence="7 13" id="KW-0274">FAD</keyword>
<evidence type="ECO:0000256" key="14">
    <source>
        <dbReference type="SAM" id="MobiDB-lite"/>
    </source>
</evidence>
<dbReference type="InterPro" id="IPR023753">
    <property type="entry name" value="FAD/NAD-binding_dom"/>
</dbReference>
<accession>A0ABP4R8V8</accession>
<dbReference type="PRINTS" id="PR00411">
    <property type="entry name" value="PNDRDTASEI"/>
</dbReference>
<comment type="miscellaneous">
    <text evidence="13">The active site is a redox-active disulfide bond.</text>
</comment>
<dbReference type="Proteomes" id="UP001501319">
    <property type="component" value="Unassembled WGS sequence"/>
</dbReference>
<feature type="domain" description="Pyridine nucleotide-disulphide oxidoreductase dimerisation" evidence="15">
    <location>
        <begin position="369"/>
        <end position="475"/>
    </location>
</feature>
<dbReference type="PRINTS" id="PR00368">
    <property type="entry name" value="FADPNR"/>
</dbReference>
<evidence type="ECO:0000259" key="15">
    <source>
        <dbReference type="Pfam" id="PF02852"/>
    </source>
</evidence>
<dbReference type="NCBIfam" id="TIGR01350">
    <property type="entry name" value="lipoamide_DH"/>
    <property type="match status" value="1"/>
</dbReference>
<feature type="region of interest" description="Disordered" evidence="14">
    <location>
        <begin position="1"/>
        <end position="32"/>
    </location>
</feature>
<feature type="domain" description="FAD/NAD(P)-binding" evidence="16">
    <location>
        <begin position="37"/>
        <end position="349"/>
    </location>
</feature>
<dbReference type="InterPro" id="IPR016156">
    <property type="entry name" value="FAD/NAD-linked_Rdtase_dimer_sf"/>
</dbReference>
<comment type="similarity">
    <text evidence="2 13">Belongs to the class-I pyridine nucleotide-disulfide oxidoreductase family.</text>
</comment>
<evidence type="ECO:0000256" key="13">
    <source>
        <dbReference type="RuleBase" id="RU003692"/>
    </source>
</evidence>
<evidence type="ECO:0000256" key="3">
    <source>
        <dbReference type="ARBA" id="ARBA00012608"/>
    </source>
</evidence>
<comment type="catalytic activity">
    <reaction evidence="12 13">
        <text>N(6)-[(R)-dihydrolipoyl]-L-lysyl-[protein] + NAD(+) = N(6)-[(R)-lipoyl]-L-lysyl-[protein] + NADH + H(+)</text>
        <dbReference type="Rhea" id="RHEA:15045"/>
        <dbReference type="Rhea" id="RHEA-COMP:10474"/>
        <dbReference type="Rhea" id="RHEA-COMP:10475"/>
        <dbReference type="ChEBI" id="CHEBI:15378"/>
        <dbReference type="ChEBI" id="CHEBI:57540"/>
        <dbReference type="ChEBI" id="CHEBI:57945"/>
        <dbReference type="ChEBI" id="CHEBI:83099"/>
        <dbReference type="ChEBI" id="CHEBI:83100"/>
        <dbReference type="EC" id="1.8.1.4"/>
    </reaction>
</comment>
<keyword evidence="10" id="KW-1015">Disulfide bond</keyword>
<keyword evidence="5" id="KW-0963">Cytoplasm</keyword>
<evidence type="ECO:0000256" key="10">
    <source>
        <dbReference type="ARBA" id="ARBA00023157"/>
    </source>
</evidence>
<evidence type="ECO:0000256" key="8">
    <source>
        <dbReference type="ARBA" id="ARBA00023002"/>
    </source>
</evidence>
<sequence>MTPGPELRDPGPPTDLTPTEEPVTSPESSTADSTATYDLVILGGGSGGYAAALRAAVLGMSVALVEKDKLGGTCLHRGCIPTKALLHAAEVADSAREGEQFGVRTTLEGVDMGGVNKYKDGVVDRLFKGLQGQIKSRGITVIEGEGRLTSPTTVEVGGTTYTGRNVILASGSYSRSLPGLELDGERIIASEHALTLDRVPESAVVLGGGVIGVEFASAWTSFGTKVTIVEALPRLVPAEDADCSKTLERAFRKRKIAFKTGTPFESVEVGEKGVKVTVAGGEVIEAELLLVAVGRGPNTAGLGYEEVGVALDRGFVTVDEHLQTSVPGVYAVGDIVPGLQLAHRGFQQGIFVAEHIAGLNPTPIDETGIPRVTYSEPEVASVGLTEEQARAKYGDVEILNYNLGGNGKSQILKTQGFVKLVRAKDGAVVGLHLVGSRVGELIGEAQLIYNWEAFPADVAPLVHAHPTQTEALGEAHMALAGKPLHFHE</sequence>
<evidence type="ECO:0000256" key="7">
    <source>
        <dbReference type="ARBA" id="ARBA00022827"/>
    </source>
</evidence>
<dbReference type="EMBL" id="BAAANE010000006">
    <property type="protein sequence ID" value="GAA1641626.1"/>
    <property type="molecule type" value="Genomic_DNA"/>
</dbReference>
<reference evidence="18" key="1">
    <citation type="journal article" date="2019" name="Int. J. Syst. Evol. Microbiol.">
        <title>The Global Catalogue of Microorganisms (GCM) 10K type strain sequencing project: providing services to taxonomists for standard genome sequencing and annotation.</title>
        <authorList>
            <consortium name="The Broad Institute Genomics Platform"/>
            <consortium name="The Broad Institute Genome Sequencing Center for Infectious Disease"/>
            <person name="Wu L."/>
            <person name="Ma J."/>
        </authorList>
    </citation>
    <scope>NUCLEOTIDE SEQUENCE [LARGE SCALE GENOMIC DNA]</scope>
    <source>
        <strain evidence="18">JCM 14306</strain>
    </source>
</reference>
<evidence type="ECO:0000256" key="12">
    <source>
        <dbReference type="ARBA" id="ARBA00049187"/>
    </source>
</evidence>
<keyword evidence="8 13" id="KW-0560">Oxidoreductase</keyword>
<evidence type="ECO:0000313" key="18">
    <source>
        <dbReference type="Proteomes" id="UP001501319"/>
    </source>
</evidence>
<evidence type="ECO:0000256" key="2">
    <source>
        <dbReference type="ARBA" id="ARBA00007532"/>
    </source>
</evidence>
<keyword evidence="6 13" id="KW-0285">Flavoprotein</keyword>
<organism evidence="17 18">
    <name type="scientific">Kribbella alba</name>
    <dbReference type="NCBI Taxonomy" id="190197"/>
    <lineage>
        <taxon>Bacteria</taxon>
        <taxon>Bacillati</taxon>
        <taxon>Actinomycetota</taxon>
        <taxon>Actinomycetes</taxon>
        <taxon>Propionibacteriales</taxon>
        <taxon>Kribbellaceae</taxon>
        <taxon>Kribbella</taxon>
    </lineage>
</organism>
<protein>
    <recommendedName>
        <fullName evidence="4 13">Dihydrolipoyl dehydrogenase</fullName>
        <ecNumber evidence="3 13">1.8.1.4</ecNumber>
    </recommendedName>
</protein>
<dbReference type="EC" id="1.8.1.4" evidence="3 13"/>
<dbReference type="InterPro" id="IPR036188">
    <property type="entry name" value="FAD/NAD-bd_sf"/>
</dbReference>
<gene>
    <name evidence="17" type="primary">lpdA_1</name>
    <name evidence="17" type="ORF">GCM10009744_34440</name>
</gene>
<dbReference type="PIRSF" id="PIRSF000350">
    <property type="entry name" value="Mercury_reductase_MerA"/>
    <property type="match status" value="1"/>
</dbReference>
<dbReference type="InterPro" id="IPR001100">
    <property type="entry name" value="Pyr_nuc-diS_OxRdtase"/>
</dbReference>
<keyword evidence="11 13" id="KW-0676">Redox-active center</keyword>
<dbReference type="SUPFAM" id="SSF55424">
    <property type="entry name" value="FAD/NAD-linked reductases, dimerisation (C-terminal) domain"/>
    <property type="match status" value="1"/>
</dbReference>
<dbReference type="Pfam" id="PF02852">
    <property type="entry name" value="Pyr_redox_dim"/>
    <property type="match status" value="1"/>
</dbReference>
<dbReference type="Pfam" id="PF07992">
    <property type="entry name" value="Pyr_redox_2"/>
    <property type="match status" value="1"/>
</dbReference>
<dbReference type="PANTHER" id="PTHR22912:SF217">
    <property type="entry name" value="DIHYDROLIPOYL DEHYDROGENASE"/>
    <property type="match status" value="1"/>
</dbReference>
<dbReference type="InterPro" id="IPR006258">
    <property type="entry name" value="Lipoamide_DH"/>
</dbReference>
<dbReference type="PROSITE" id="PS00076">
    <property type="entry name" value="PYRIDINE_REDOX_1"/>
    <property type="match status" value="1"/>
</dbReference>
<evidence type="ECO:0000256" key="1">
    <source>
        <dbReference type="ARBA" id="ARBA00004496"/>
    </source>
</evidence>
<dbReference type="InterPro" id="IPR050151">
    <property type="entry name" value="Class-I_Pyr_Nuc-Dis_Oxidored"/>
</dbReference>
<comment type="caution">
    <text evidence="17">The sequence shown here is derived from an EMBL/GenBank/DDBJ whole genome shotgun (WGS) entry which is preliminary data.</text>
</comment>
<keyword evidence="18" id="KW-1185">Reference proteome</keyword>
<dbReference type="Gene3D" id="3.30.390.30">
    <property type="match status" value="1"/>
</dbReference>